<dbReference type="RefSeq" id="WP_168040590.1">
    <property type="nucleotide sequence ID" value="NZ_JAATJH010000014.1"/>
</dbReference>
<evidence type="ECO:0000256" key="1">
    <source>
        <dbReference type="SAM" id="Phobius"/>
    </source>
</evidence>
<proteinExistence type="predicted"/>
<accession>A0ABX0XIE2</accession>
<evidence type="ECO:0000313" key="2">
    <source>
        <dbReference type="EMBL" id="NJC28502.1"/>
    </source>
</evidence>
<name>A0ABX0XIE2_9BACT</name>
<keyword evidence="1" id="KW-0812">Transmembrane</keyword>
<organism evidence="2 3">
    <name type="scientific">Neolewinella antarctica</name>
    <dbReference type="NCBI Taxonomy" id="442734"/>
    <lineage>
        <taxon>Bacteria</taxon>
        <taxon>Pseudomonadati</taxon>
        <taxon>Bacteroidota</taxon>
        <taxon>Saprospiria</taxon>
        <taxon>Saprospirales</taxon>
        <taxon>Lewinellaceae</taxon>
        <taxon>Neolewinella</taxon>
    </lineage>
</organism>
<protein>
    <submittedName>
        <fullName evidence="2">Uncharacterized protein</fullName>
    </submittedName>
</protein>
<evidence type="ECO:0000313" key="3">
    <source>
        <dbReference type="Proteomes" id="UP000770785"/>
    </source>
</evidence>
<dbReference type="EMBL" id="JAATJH010000014">
    <property type="protein sequence ID" value="NJC28502.1"/>
    <property type="molecule type" value="Genomic_DNA"/>
</dbReference>
<dbReference type="Proteomes" id="UP000770785">
    <property type="component" value="Unassembled WGS sequence"/>
</dbReference>
<keyword evidence="1" id="KW-1133">Transmembrane helix</keyword>
<comment type="caution">
    <text evidence="2">The sequence shown here is derived from an EMBL/GenBank/DDBJ whole genome shotgun (WGS) entry which is preliminary data.</text>
</comment>
<reference evidence="2 3" key="1">
    <citation type="submission" date="2020-03" db="EMBL/GenBank/DDBJ databases">
        <title>Genomic Encyclopedia of Type Strains, Phase IV (KMG-IV): sequencing the most valuable type-strain genomes for metagenomic binning, comparative biology and taxonomic classification.</title>
        <authorList>
            <person name="Goeker M."/>
        </authorList>
    </citation>
    <scope>NUCLEOTIDE SEQUENCE [LARGE SCALE GENOMIC DNA]</scope>
    <source>
        <strain evidence="2 3">DSM 105096</strain>
    </source>
</reference>
<keyword evidence="1" id="KW-0472">Membrane</keyword>
<gene>
    <name evidence="2" type="ORF">GGR27_004027</name>
</gene>
<sequence>MDTTTDKQPSFFQRYRWLLLVLLLFLVGGGGYYYTQQNDAGFNLTDAFNRYRQEPATATGGDVIPADSLLDIPPVTAIDTVPTDTLPAARVPDSFMGFALPVYDTLPPIYADSVIVDSFAIADSIARLADNPMDELPEIRTVPQVPSEDDEIMVANDDVFVATSQRSDDIFDGLLPGTYQSPAAERTFLENYSAKAISTRGVYKLAAIAGKSFLLKESPEVLEIFNTLLDEEAINSIAVSDRQGRIRYASNSRERGRMAADVYVDLPVTNEAINWMRRDGLTTTGIPVFSVGGRLGTVFVVTQ</sequence>
<feature type="transmembrane region" description="Helical" evidence="1">
    <location>
        <begin position="17"/>
        <end position="35"/>
    </location>
</feature>
<keyword evidence="3" id="KW-1185">Reference proteome</keyword>